<dbReference type="KEGG" id="ela:UCREL1_11199"/>
<feature type="compositionally biased region" description="Low complexity" evidence="2">
    <location>
        <begin position="49"/>
        <end position="58"/>
    </location>
</feature>
<dbReference type="Proteomes" id="UP000012174">
    <property type="component" value="Unassembled WGS sequence"/>
</dbReference>
<name>M7T5F4_EUTLA</name>
<protein>
    <submittedName>
        <fullName evidence="3">Uncharacterized protein</fullName>
    </submittedName>
</protein>
<keyword evidence="1" id="KW-0175">Coiled coil</keyword>
<dbReference type="OrthoDB" id="5213630at2759"/>
<dbReference type="EMBL" id="KB707524">
    <property type="protein sequence ID" value="EMR61875.1"/>
    <property type="molecule type" value="Genomic_DNA"/>
</dbReference>
<keyword evidence="4" id="KW-1185">Reference proteome</keyword>
<dbReference type="OMA" id="RYEIRIW"/>
<organism evidence="3 4">
    <name type="scientific">Eutypa lata (strain UCR-EL1)</name>
    <name type="common">Grapevine dieback disease fungus</name>
    <name type="synonym">Eutypa armeniacae</name>
    <dbReference type="NCBI Taxonomy" id="1287681"/>
    <lineage>
        <taxon>Eukaryota</taxon>
        <taxon>Fungi</taxon>
        <taxon>Dikarya</taxon>
        <taxon>Ascomycota</taxon>
        <taxon>Pezizomycotina</taxon>
        <taxon>Sordariomycetes</taxon>
        <taxon>Xylariomycetidae</taxon>
        <taxon>Xylariales</taxon>
        <taxon>Diatrypaceae</taxon>
        <taxon>Eutypa</taxon>
    </lineage>
</organism>
<feature type="region of interest" description="Disordered" evidence="2">
    <location>
        <begin position="1"/>
        <end position="63"/>
    </location>
</feature>
<proteinExistence type="predicted"/>
<dbReference type="STRING" id="1287681.M7T5F4"/>
<dbReference type="eggNOG" id="ENOG502SPSM">
    <property type="taxonomic scope" value="Eukaryota"/>
</dbReference>
<dbReference type="AlphaFoldDB" id="M7T5F4"/>
<evidence type="ECO:0000313" key="4">
    <source>
        <dbReference type="Proteomes" id="UP000012174"/>
    </source>
</evidence>
<reference evidence="4" key="1">
    <citation type="journal article" date="2013" name="Genome Announc.">
        <title>Draft genome sequence of the grapevine dieback fungus Eutypa lata UCR-EL1.</title>
        <authorList>
            <person name="Blanco-Ulate B."/>
            <person name="Rolshausen P.E."/>
            <person name="Cantu D."/>
        </authorList>
    </citation>
    <scope>NUCLEOTIDE SEQUENCE [LARGE SCALE GENOMIC DNA]</scope>
    <source>
        <strain evidence="4">UCR-EL1</strain>
    </source>
</reference>
<feature type="compositionally biased region" description="Polar residues" evidence="2">
    <location>
        <begin position="10"/>
        <end position="41"/>
    </location>
</feature>
<evidence type="ECO:0000256" key="2">
    <source>
        <dbReference type="SAM" id="MobiDB-lite"/>
    </source>
</evidence>
<accession>M7T5F4</accession>
<dbReference type="HOGENOM" id="CLU_787504_0_0_1"/>
<gene>
    <name evidence="3" type="ORF">UCREL1_11199</name>
</gene>
<sequence>MPPGPRYTANGHSSPAQSPSVLRDSGSQAQNTATGTTSQGIPMTLGVPSGQDTSVSSSQDDDVDGNSVIDVIMAKADSLASKLRLEEQARIKAENEVRKLSGKLKTLQSRYERTADRLDKMMSQSRGFVSVTDEELKTKAERLRHSIRNFAIEYFTGPRQHHSSEPHAHRRRSRRIELIKESYDTFMPHHYELYFYKPDGGPMVVQNFLWTVLKFKVFDRFRWAESVSNCLNEFWYRLAIKKAPGSHKSPETIRKSQMWRASTTDLVLDHLGGAEMSGHTEKKREELIDDIRKVLDPFSSSHDDAYNGALSNILDAAVNLDKTISTQVARIYWAFREKTDREHHAEEHHRAHNEKGIVVVCPAMLKRGKSNGEEFDVETVLLPRIEAMCKLD</sequence>
<feature type="coiled-coil region" evidence="1">
    <location>
        <begin position="76"/>
        <end position="124"/>
    </location>
</feature>
<evidence type="ECO:0000256" key="1">
    <source>
        <dbReference type="SAM" id="Coils"/>
    </source>
</evidence>
<evidence type="ECO:0000313" key="3">
    <source>
        <dbReference type="EMBL" id="EMR61875.1"/>
    </source>
</evidence>